<protein>
    <submittedName>
        <fullName evidence="1">Uncharacterized protein</fullName>
    </submittedName>
</protein>
<evidence type="ECO:0000313" key="1">
    <source>
        <dbReference type="EMBL" id="MED6169055.1"/>
    </source>
</evidence>
<evidence type="ECO:0000313" key="2">
    <source>
        <dbReference type="Proteomes" id="UP001341840"/>
    </source>
</evidence>
<sequence>MTEMVQRTKELDDEESRKKFKRAFLLYIQKSFLCATTCSKLFPSHTTTIFDVSRTSEINWAAHVHNFLLDNISKFRERNKQSIDGCRYMLVLIYFNFRQYVVNLKSAPEGPWVIHWTKEMLIEKIHEESKLKAGLILQGNRKRRMLKRTRMKRNDINK</sequence>
<comment type="caution">
    <text evidence="1">The sequence shown here is derived from an EMBL/GenBank/DDBJ whole genome shotgun (WGS) entry which is preliminary data.</text>
</comment>
<dbReference type="EMBL" id="JASCZI010151086">
    <property type="protein sequence ID" value="MED6169055.1"/>
    <property type="molecule type" value="Genomic_DNA"/>
</dbReference>
<organism evidence="1 2">
    <name type="scientific">Stylosanthes scabra</name>
    <dbReference type="NCBI Taxonomy" id="79078"/>
    <lineage>
        <taxon>Eukaryota</taxon>
        <taxon>Viridiplantae</taxon>
        <taxon>Streptophyta</taxon>
        <taxon>Embryophyta</taxon>
        <taxon>Tracheophyta</taxon>
        <taxon>Spermatophyta</taxon>
        <taxon>Magnoliopsida</taxon>
        <taxon>eudicotyledons</taxon>
        <taxon>Gunneridae</taxon>
        <taxon>Pentapetalae</taxon>
        <taxon>rosids</taxon>
        <taxon>fabids</taxon>
        <taxon>Fabales</taxon>
        <taxon>Fabaceae</taxon>
        <taxon>Papilionoideae</taxon>
        <taxon>50 kb inversion clade</taxon>
        <taxon>dalbergioids sensu lato</taxon>
        <taxon>Dalbergieae</taxon>
        <taxon>Pterocarpus clade</taxon>
        <taxon>Stylosanthes</taxon>
    </lineage>
</organism>
<name>A0ABU6V9B0_9FABA</name>
<gene>
    <name evidence="1" type="ORF">PIB30_017622</name>
</gene>
<dbReference type="PANTHER" id="PTHR34835">
    <property type="entry name" value="OS07G0283600 PROTEIN-RELATED"/>
    <property type="match status" value="1"/>
</dbReference>
<proteinExistence type="predicted"/>
<reference evidence="1 2" key="1">
    <citation type="journal article" date="2023" name="Plants (Basel)">
        <title>Bridging the Gap: Combining Genomics and Transcriptomics Approaches to Understand Stylosanthes scabra, an Orphan Legume from the Brazilian Caatinga.</title>
        <authorList>
            <person name="Ferreira-Neto J.R.C."/>
            <person name="da Silva M.D."/>
            <person name="Binneck E."/>
            <person name="de Melo N.F."/>
            <person name="da Silva R.H."/>
            <person name="de Melo A.L.T.M."/>
            <person name="Pandolfi V."/>
            <person name="Bustamante F.O."/>
            <person name="Brasileiro-Vidal A.C."/>
            <person name="Benko-Iseppon A.M."/>
        </authorList>
    </citation>
    <scope>NUCLEOTIDE SEQUENCE [LARGE SCALE GENOMIC DNA]</scope>
    <source>
        <tissue evidence="1">Leaves</tissue>
    </source>
</reference>
<keyword evidence="2" id="KW-1185">Reference proteome</keyword>
<dbReference type="Proteomes" id="UP001341840">
    <property type="component" value="Unassembled WGS sequence"/>
</dbReference>
<accession>A0ABU6V9B0</accession>